<dbReference type="GO" id="GO:0003676">
    <property type="term" value="F:nucleic acid binding"/>
    <property type="evidence" value="ECO:0007669"/>
    <property type="project" value="InterPro"/>
</dbReference>
<gene>
    <name evidence="1" type="ORF">AVEN_117908_1</name>
</gene>
<dbReference type="Gene3D" id="3.30.420.10">
    <property type="entry name" value="Ribonuclease H-like superfamily/Ribonuclease H"/>
    <property type="match status" value="1"/>
</dbReference>
<proteinExistence type="predicted"/>
<accession>A0A4Y2JCD8</accession>
<dbReference type="SUPFAM" id="SSF53098">
    <property type="entry name" value="Ribonuclease H-like"/>
    <property type="match status" value="1"/>
</dbReference>
<keyword evidence="2" id="KW-1185">Reference proteome</keyword>
<evidence type="ECO:0008006" key="3">
    <source>
        <dbReference type="Google" id="ProtNLM"/>
    </source>
</evidence>
<dbReference type="InterPro" id="IPR012337">
    <property type="entry name" value="RNaseH-like_sf"/>
</dbReference>
<dbReference type="AlphaFoldDB" id="A0A4Y2JCD8"/>
<sequence length="219" mass="25188">MMGTNKLWLTEDQPTAHELMENLIAEEDGEPLSYLKGHMKLKQLFKINLILIEIQSNSHIALAVAPNKLQTYHLRNDDLMILAIILFKNRTRSWSSFCVLTNDIWAYQWSAKLNDNNTVFQAELTAFHEAVIYASHMPNHNTSKIHVDNRASIMASSNSKSTKETVRKIFKILLTNPRIKVSRVKAHAGNIAMREQTNWQKTQHNMGNPIHILSFLNRT</sequence>
<dbReference type="InterPro" id="IPR036397">
    <property type="entry name" value="RNaseH_sf"/>
</dbReference>
<comment type="caution">
    <text evidence="1">The sequence shown here is derived from an EMBL/GenBank/DDBJ whole genome shotgun (WGS) entry which is preliminary data.</text>
</comment>
<name>A0A4Y2JCD8_ARAVE</name>
<reference evidence="1 2" key="1">
    <citation type="journal article" date="2019" name="Sci. Rep.">
        <title>Orb-weaving spider Araneus ventricosus genome elucidates the spidroin gene catalogue.</title>
        <authorList>
            <person name="Kono N."/>
            <person name="Nakamura H."/>
            <person name="Ohtoshi R."/>
            <person name="Moran D.A.P."/>
            <person name="Shinohara A."/>
            <person name="Yoshida Y."/>
            <person name="Fujiwara M."/>
            <person name="Mori M."/>
            <person name="Tomita M."/>
            <person name="Arakawa K."/>
        </authorList>
    </citation>
    <scope>NUCLEOTIDE SEQUENCE [LARGE SCALE GENOMIC DNA]</scope>
</reference>
<dbReference type="Proteomes" id="UP000499080">
    <property type="component" value="Unassembled WGS sequence"/>
</dbReference>
<protein>
    <recommendedName>
        <fullName evidence="3">RNase H type-1 domain-containing protein</fullName>
    </recommendedName>
</protein>
<evidence type="ECO:0000313" key="2">
    <source>
        <dbReference type="Proteomes" id="UP000499080"/>
    </source>
</evidence>
<dbReference type="EMBL" id="BGPR01003356">
    <property type="protein sequence ID" value="GBM87058.1"/>
    <property type="molecule type" value="Genomic_DNA"/>
</dbReference>
<organism evidence="1 2">
    <name type="scientific">Araneus ventricosus</name>
    <name type="common">Orbweaver spider</name>
    <name type="synonym">Epeira ventricosa</name>
    <dbReference type="NCBI Taxonomy" id="182803"/>
    <lineage>
        <taxon>Eukaryota</taxon>
        <taxon>Metazoa</taxon>
        <taxon>Ecdysozoa</taxon>
        <taxon>Arthropoda</taxon>
        <taxon>Chelicerata</taxon>
        <taxon>Arachnida</taxon>
        <taxon>Araneae</taxon>
        <taxon>Araneomorphae</taxon>
        <taxon>Entelegynae</taxon>
        <taxon>Araneoidea</taxon>
        <taxon>Araneidae</taxon>
        <taxon>Araneus</taxon>
    </lineage>
</organism>
<evidence type="ECO:0000313" key="1">
    <source>
        <dbReference type="EMBL" id="GBM87058.1"/>
    </source>
</evidence>